<dbReference type="EMBL" id="CADCVF010000046">
    <property type="protein sequence ID" value="CAA9459743.1"/>
    <property type="molecule type" value="Genomic_DNA"/>
</dbReference>
<evidence type="ECO:0000256" key="1">
    <source>
        <dbReference type="SAM" id="MobiDB-lite"/>
    </source>
</evidence>
<reference evidence="2" key="1">
    <citation type="submission" date="2020-02" db="EMBL/GenBank/DDBJ databases">
        <authorList>
            <person name="Meier V. D."/>
        </authorList>
    </citation>
    <scope>NUCLEOTIDE SEQUENCE</scope>
    <source>
        <strain evidence="2">AVDCRST_MAG58</strain>
    </source>
</reference>
<proteinExistence type="predicted"/>
<protein>
    <submittedName>
        <fullName evidence="2">Uncharacterized protein</fullName>
    </submittedName>
</protein>
<gene>
    <name evidence="2" type="ORF">AVDCRST_MAG58-2340</name>
</gene>
<feature type="region of interest" description="Disordered" evidence="1">
    <location>
        <begin position="18"/>
        <end position="39"/>
    </location>
</feature>
<dbReference type="AlphaFoldDB" id="A0A6J4QZD7"/>
<evidence type="ECO:0000313" key="2">
    <source>
        <dbReference type="EMBL" id="CAA9459743.1"/>
    </source>
</evidence>
<accession>A0A6J4QZD7</accession>
<sequence length="39" mass="4125">MLRGGSPRPPETAAMILSSFLSSDPKPRAELGFGPLRPS</sequence>
<organism evidence="2">
    <name type="scientific">uncultured Rubrobacteraceae bacterium</name>
    <dbReference type="NCBI Taxonomy" id="349277"/>
    <lineage>
        <taxon>Bacteria</taxon>
        <taxon>Bacillati</taxon>
        <taxon>Actinomycetota</taxon>
        <taxon>Rubrobacteria</taxon>
        <taxon>Rubrobacterales</taxon>
        <taxon>Rubrobacteraceae</taxon>
        <taxon>environmental samples</taxon>
    </lineage>
</organism>
<name>A0A6J4QZD7_9ACTN</name>